<organism evidence="1 2">
    <name type="scientific">Sphingobacterium thermophilum</name>
    <dbReference type="NCBI Taxonomy" id="768534"/>
    <lineage>
        <taxon>Bacteria</taxon>
        <taxon>Pseudomonadati</taxon>
        <taxon>Bacteroidota</taxon>
        <taxon>Sphingobacteriia</taxon>
        <taxon>Sphingobacteriales</taxon>
        <taxon>Sphingobacteriaceae</taxon>
        <taxon>Sphingobacterium</taxon>
    </lineage>
</organism>
<name>A0ABP8QWI3_9SPHI</name>
<keyword evidence="2" id="KW-1185">Reference proteome</keyword>
<gene>
    <name evidence="1" type="ORF">GCM10023173_05190</name>
</gene>
<protein>
    <submittedName>
        <fullName evidence="1">DUF2851 family protein</fullName>
    </submittedName>
</protein>
<dbReference type="EMBL" id="BAABGR010000006">
    <property type="protein sequence ID" value="GAA4511882.1"/>
    <property type="molecule type" value="Genomic_DNA"/>
</dbReference>
<proteinExistence type="predicted"/>
<reference evidence="2" key="1">
    <citation type="journal article" date="2019" name="Int. J. Syst. Evol. Microbiol.">
        <title>The Global Catalogue of Microorganisms (GCM) 10K type strain sequencing project: providing services to taxonomists for standard genome sequencing and annotation.</title>
        <authorList>
            <consortium name="The Broad Institute Genomics Platform"/>
            <consortium name="The Broad Institute Genome Sequencing Center for Infectious Disease"/>
            <person name="Wu L."/>
            <person name="Ma J."/>
        </authorList>
    </citation>
    <scope>NUCLEOTIDE SEQUENCE [LARGE SCALE GENOMIC DNA]</scope>
    <source>
        <strain evidence="2">JCM 17858</strain>
    </source>
</reference>
<dbReference type="InterPro" id="IPR021272">
    <property type="entry name" value="DUF2851"/>
</dbReference>
<dbReference type="Proteomes" id="UP001500394">
    <property type="component" value="Unassembled WGS sequence"/>
</dbReference>
<dbReference type="RefSeq" id="WP_345064307.1">
    <property type="nucleotide sequence ID" value="NZ_BAABGR010000006.1"/>
</dbReference>
<dbReference type="Pfam" id="PF11013">
    <property type="entry name" value="DUF2851"/>
    <property type="match status" value="1"/>
</dbReference>
<accession>A0ABP8QWI3</accession>
<sequence length="427" mass="50401">MRYPEKLLHFIWRYKLINPQNLKTTAGEELQILDFGQYNTDAGADFEFAKIRLNGSVWAGNVEMHVESQDWNRHNHQHDARYNTTILHVVWEADEGEKVLRQDGTEIPTLAMKDFVDPSLPERYMELMQQQHPIACAYRLPQIASFHVYSWLDRVLIERLETKSLLIEEWLEQTANDWEKVTIISLARSFGMAINQHAFERLMKSIPLNLIYKYAEEEDKLEALLFGCAGLLDMSEMKDSYARKLKEEFQYLKMLHRLQPMEKESWKFMRMRPYNFPTIRLAQLCALLRQRVRWFEYIRKNSLETVMQACREVEVASYWNEHFHFGKVTKVHPTTVTESFVTHLVVNTFVPVLFAYGRFLGDERLKDKAVEWLSLLPSEDNNIIRKFRELGVQSRSAGDGQAIIQLYKSYCVVKRCLDCALGYYCLR</sequence>
<evidence type="ECO:0000313" key="2">
    <source>
        <dbReference type="Proteomes" id="UP001500394"/>
    </source>
</evidence>
<comment type="caution">
    <text evidence="1">The sequence shown here is derived from an EMBL/GenBank/DDBJ whole genome shotgun (WGS) entry which is preliminary data.</text>
</comment>
<evidence type="ECO:0000313" key="1">
    <source>
        <dbReference type="EMBL" id="GAA4511882.1"/>
    </source>
</evidence>